<dbReference type="GO" id="GO:0016020">
    <property type="term" value="C:membrane"/>
    <property type="evidence" value="ECO:0007669"/>
    <property type="project" value="UniProtKB-SubCell"/>
</dbReference>
<keyword evidence="10" id="KW-0408">Iron</keyword>
<dbReference type="SUPFAM" id="SSF63380">
    <property type="entry name" value="Riboflavin synthase domain-like"/>
    <property type="match status" value="1"/>
</dbReference>
<dbReference type="Pfam" id="PF01794">
    <property type="entry name" value="Ferric_reduct"/>
    <property type="match status" value="1"/>
</dbReference>
<comment type="cofactor">
    <cofactor evidence="1">
        <name>FAD</name>
        <dbReference type="ChEBI" id="CHEBI:57692"/>
    </cofactor>
</comment>
<keyword evidence="6" id="KW-0479">Metal-binding</keyword>
<evidence type="ECO:0000256" key="5">
    <source>
        <dbReference type="ARBA" id="ARBA00022714"/>
    </source>
</evidence>
<feature type="transmembrane region" description="Helical" evidence="13">
    <location>
        <begin position="36"/>
        <end position="53"/>
    </location>
</feature>
<dbReference type="Pfam" id="PF00175">
    <property type="entry name" value="NAD_binding_1"/>
    <property type="match status" value="1"/>
</dbReference>
<keyword evidence="11" id="KW-0411">Iron-sulfur</keyword>
<dbReference type="Pfam" id="PF08022">
    <property type="entry name" value="FAD_binding_8"/>
    <property type="match status" value="1"/>
</dbReference>
<comment type="subcellular location">
    <subcellularLocation>
        <location evidence="2">Membrane</location>
        <topology evidence="2">Multi-pass membrane protein</topology>
    </subcellularLocation>
</comment>
<dbReference type="PANTHER" id="PTHR47354">
    <property type="entry name" value="NADH OXIDOREDUCTASE HCR"/>
    <property type="match status" value="1"/>
</dbReference>
<keyword evidence="16" id="KW-1185">Reference proteome</keyword>
<sequence>MKLSGLLVILVALLVPFIWWPQISQNRDVIALGSQYLGLMSLICMALGQIIATRWPGIEALFGPMDQSYRLHKWLGLGGVITLLLHDTIDAEMKGLGKETVIVEAAETAGEISLYGILIFVVITVATFIPYHLWKWTHRLIGLFFVAGGMHYLFILKPFKNGDPLGLYMYLVMALGTIAYIYTSAPRGIRPGRKYQVDSITPQGDALAVEMSPKGGALKHKAGQFAFFAFTDAGYTEPHPFTISSAPKDDGKLRITVAPLGDFTMRLRQAVGAGQAVRVQGPYGHFGRGSKKPEIWVAAGVGVTPFVALAQALKADGPAVQMIFAVRNADQAPHLAELQDLAAANPRLSLTLWESSKSGRLTGDKIAEIAGGDLKGTRVSFCGPSEMRRALSLSLAGYGVSGRNFHFEAFEIRTGLGLKRFGAWLLKRAQQAKEAAN</sequence>
<dbReference type="InterPro" id="IPR013130">
    <property type="entry name" value="Fe3_Rdtase_TM_dom"/>
</dbReference>
<evidence type="ECO:0000259" key="14">
    <source>
        <dbReference type="PROSITE" id="PS51384"/>
    </source>
</evidence>
<evidence type="ECO:0000256" key="7">
    <source>
        <dbReference type="ARBA" id="ARBA00022827"/>
    </source>
</evidence>
<dbReference type="RefSeq" id="WP_081806553.1">
    <property type="nucleotide sequence ID" value="NZ_AQQY01000016.1"/>
</dbReference>
<protein>
    <submittedName>
        <fullName evidence="15">Ferric reductase domain protein transmembrane component domain protein</fullName>
    </submittedName>
</protein>
<dbReference type="GO" id="GO:0050660">
    <property type="term" value="F:flavin adenine dinucleotide binding"/>
    <property type="evidence" value="ECO:0007669"/>
    <property type="project" value="TreeGrafter"/>
</dbReference>
<dbReference type="InterPro" id="IPR001433">
    <property type="entry name" value="OxRdtase_FAD/NAD-bd"/>
</dbReference>
<evidence type="ECO:0000256" key="8">
    <source>
        <dbReference type="ARBA" id="ARBA00022989"/>
    </source>
</evidence>
<feature type="transmembrane region" description="Helical" evidence="13">
    <location>
        <begin position="165"/>
        <end position="183"/>
    </location>
</feature>
<feature type="transmembrane region" description="Helical" evidence="13">
    <location>
        <begin position="140"/>
        <end position="159"/>
    </location>
</feature>
<evidence type="ECO:0000256" key="6">
    <source>
        <dbReference type="ARBA" id="ARBA00022723"/>
    </source>
</evidence>
<dbReference type="STRING" id="1461693.ATO10_15475"/>
<dbReference type="EMBL" id="AQQY01000016">
    <property type="protein sequence ID" value="KCV80775.1"/>
    <property type="molecule type" value="Genomic_DNA"/>
</dbReference>
<dbReference type="Gene3D" id="3.40.50.80">
    <property type="entry name" value="Nucleotide-binding domain of ferredoxin-NADP reductase (FNR) module"/>
    <property type="match status" value="1"/>
</dbReference>
<evidence type="ECO:0000256" key="3">
    <source>
        <dbReference type="ARBA" id="ARBA00022630"/>
    </source>
</evidence>
<dbReference type="CDD" id="cd06198">
    <property type="entry name" value="FNR_like_3"/>
    <property type="match status" value="1"/>
</dbReference>
<evidence type="ECO:0000256" key="9">
    <source>
        <dbReference type="ARBA" id="ARBA00023002"/>
    </source>
</evidence>
<evidence type="ECO:0000313" key="15">
    <source>
        <dbReference type="EMBL" id="KCV80775.1"/>
    </source>
</evidence>
<evidence type="ECO:0000256" key="4">
    <source>
        <dbReference type="ARBA" id="ARBA00022692"/>
    </source>
</evidence>
<keyword evidence="8 13" id="KW-1133">Transmembrane helix</keyword>
<dbReference type="InterPro" id="IPR050415">
    <property type="entry name" value="MRET"/>
</dbReference>
<dbReference type="InterPro" id="IPR039261">
    <property type="entry name" value="FNR_nucleotide-bd"/>
</dbReference>
<accession>A0A058ZHT3</accession>
<gene>
    <name evidence="15" type="ORF">ATO10_15475</name>
</gene>
<dbReference type="AlphaFoldDB" id="A0A058ZHT3"/>
<feature type="transmembrane region" description="Helical" evidence="13">
    <location>
        <begin position="112"/>
        <end position="133"/>
    </location>
</feature>
<feature type="domain" description="FAD-binding FR-type" evidence="14">
    <location>
        <begin position="187"/>
        <end position="289"/>
    </location>
</feature>
<proteinExistence type="predicted"/>
<reference evidence="15 16" key="1">
    <citation type="submission" date="2013-04" db="EMBL/GenBank/DDBJ databases">
        <title>Shimia sp. 22II-S11-Z10 Genome Sequencing.</title>
        <authorList>
            <person name="Lai Q."/>
            <person name="Li G."/>
            <person name="Shao Z."/>
        </authorList>
    </citation>
    <scope>NUCLEOTIDE SEQUENCE [LARGE SCALE GENOMIC DNA]</scope>
    <source>
        <strain evidence="16">22II-S11-Z10</strain>
    </source>
</reference>
<name>A0A058ZHT3_9RHOB</name>
<evidence type="ECO:0000256" key="13">
    <source>
        <dbReference type="SAM" id="Phobius"/>
    </source>
</evidence>
<dbReference type="GO" id="GO:0051537">
    <property type="term" value="F:2 iron, 2 sulfur cluster binding"/>
    <property type="evidence" value="ECO:0007669"/>
    <property type="project" value="UniProtKB-KW"/>
</dbReference>
<evidence type="ECO:0000256" key="11">
    <source>
        <dbReference type="ARBA" id="ARBA00023014"/>
    </source>
</evidence>
<dbReference type="GO" id="GO:0016491">
    <property type="term" value="F:oxidoreductase activity"/>
    <property type="evidence" value="ECO:0007669"/>
    <property type="project" value="UniProtKB-KW"/>
</dbReference>
<evidence type="ECO:0000256" key="1">
    <source>
        <dbReference type="ARBA" id="ARBA00001974"/>
    </source>
</evidence>
<keyword evidence="3" id="KW-0285">Flavoprotein</keyword>
<dbReference type="eggNOG" id="COG4097">
    <property type="taxonomic scope" value="Bacteria"/>
</dbReference>
<evidence type="ECO:0000313" key="16">
    <source>
        <dbReference type="Proteomes" id="UP000024836"/>
    </source>
</evidence>
<keyword evidence="5" id="KW-0001">2Fe-2S</keyword>
<comment type="caution">
    <text evidence="15">The sequence shown here is derived from an EMBL/GenBank/DDBJ whole genome shotgun (WGS) entry which is preliminary data.</text>
</comment>
<evidence type="ECO:0000256" key="10">
    <source>
        <dbReference type="ARBA" id="ARBA00023004"/>
    </source>
</evidence>
<dbReference type="PANTHER" id="PTHR47354:SF8">
    <property type="entry name" value="1,2-PHENYLACETYL-COA EPOXIDASE, SUBUNIT E"/>
    <property type="match status" value="1"/>
</dbReference>
<keyword evidence="12 13" id="KW-0472">Membrane</keyword>
<dbReference type="InterPro" id="IPR017938">
    <property type="entry name" value="Riboflavin_synthase-like_b-brl"/>
</dbReference>
<dbReference type="InterPro" id="IPR013112">
    <property type="entry name" value="FAD-bd_8"/>
</dbReference>
<dbReference type="GO" id="GO:0046872">
    <property type="term" value="F:metal ion binding"/>
    <property type="evidence" value="ECO:0007669"/>
    <property type="project" value="UniProtKB-KW"/>
</dbReference>
<dbReference type="Proteomes" id="UP000024836">
    <property type="component" value="Unassembled WGS sequence"/>
</dbReference>
<dbReference type="InterPro" id="IPR017927">
    <property type="entry name" value="FAD-bd_FR_type"/>
</dbReference>
<dbReference type="SUPFAM" id="SSF52343">
    <property type="entry name" value="Ferredoxin reductase-like, C-terminal NADP-linked domain"/>
    <property type="match status" value="1"/>
</dbReference>
<organism evidence="15 16">
    <name type="scientific">Actibacterium atlanticum</name>
    <dbReference type="NCBI Taxonomy" id="1461693"/>
    <lineage>
        <taxon>Bacteria</taxon>
        <taxon>Pseudomonadati</taxon>
        <taxon>Pseudomonadota</taxon>
        <taxon>Alphaproteobacteria</taxon>
        <taxon>Rhodobacterales</taxon>
        <taxon>Roseobacteraceae</taxon>
        <taxon>Actibacterium</taxon>
    </lineage>
</organism>
<evidence type="ECO:0000256" key="12">
    <source>
        <dbReference type="ARBA" id="ARBA00023136"/>
    </source>
</evidence>
<keyword evidence="9" id="KW-0560">Oxidoreductase</keyword>
<keyword evidence="7" id="KW-0274">FAD</keyword>
<dbReference type="Gene3D" id="2.40.30.10">
    <property type="entry name" value="Translation factors"/>
    <property type="match status" value="1"/>
</dbReference>
<dbReference type="PROSITE" id="PS51384">
    <property type="entry name" value="FAD_FR"/>
    <property type="match status" value="1"/>
</dbReference>
<evidence type="ECO:0000256" key="2">
    <source>
        <dbReference type="ARBA" id="ARBA00004141"/>
    </source>
</evidence>
<keyword evidence="4 13" id="KW-0812">Transmembrane</keyword>
<dbReference type="OrthoDB" id="9792185at2"/>